<gene>
    <name evidence="2" type="ORF">CLG85_001435</name>
    <name evidence="3" type="ORF">CLG85_00835</name>
</gene>
<name>A0A2A3K2T7_9RHOB</name>
<dbReference type="EMBL" id="NTHN02000002">
    <property type="protein sequence ID" value="MCT4369071.1"/>
    <property type="molecule type" value="Genomic_DNA"/>
</dbReference>
<reference evidence="3" key="1">
    <citation type="submission" date="2017-09" db="EMBL/GenBank/DDBJ databases">
        <title>Yangia sp. SAOS 153D whole genome sequencing.</title>
        <authorList>
            <person name="Verma A."/>
            <person name="Krishnamurthi S."/>
        </authorList>
    </citation>
    <scope>NUCLEOTIDE SEQUENCE [LARGE SCALE GENOMIC DNA]</scope>
    <source>
        <strain evidence="3">SAOS 153D</strain>
    </source>
</reference>
<reference evidence="2" key="3">
    <citation type="submission" date="2024-05" db="EMBL/GenBank/DDBJ databases">
        <title>Yangia mangrovi SAOS 153D genome.</title>
        <authorList>
            <person name="Verma A."/>
            <person name="Pal Y."/>
            <person name="Sundharam S."/>
            <person name="Bisht B."/>
            <person name="Srinivasan K."/>
        </authorList>
    </citation>
    <scope>NUCLEOTIDE SEQUENCE</scope>
    <source>
        <strain evidence="2">SAOS 153D</strain>
    </source>
</reference>
<dbReference type="Gene3D" id="6.20.20.10">
    <property type="match status" value="1"/>
</dbReference>
<protein>
    <submittedName>
        <fullName evidence="3">Uncharacterized protein</fullName>
    </submittedName>
</protein>
<keyword evidence="4" id="KW-1185">Reference proteome</keyword>
<comment type="caution">
    <text evidence="3">The sequence shown here is derived from an EMBL/GenBank/DDBJ whole genome shotgun (WGS) entry which is preliminary data.</text>
</comment>
<accession>A0A2A3K2T7</accession>
<dbReference type="EMBL" id="NTHN01000011">
    <property type="protein sequence ID" value="PBD21084.1"/>
    <property type="molecule type" value="Genomic_DNA"/>
</dbReference>
<evidence type="ECO:0000313" key="3">
    <source>
        <dbReference type="EMBL" id="PBD21084.1"/>
    </source>
</evidence>
<evidence type="ECO:0000256" key="1">
    <source>
        <dbReference type="SAM" id="MobiDB-lite"/>
    </source>
</evidence>
<proteinExistence type="predicted"/>
<dbReference type="Proteomes" id="UP000217448">
    <property type="component" value="Unassembled WGS sequence"/>
</dbReference>
<feature type="region of interest" description="Disordered" evidence="1">
    <location>
        <begin position="1"/>
        <end position="27"/>
    </location>
</feature>
<dbReference type="AlphaFoldDB" id="A0A2A3K2T7"/>
<organism evidence="3">
    <name type="scientific">Alloyangia mangrovi</name>
    <dbReference type="NCBI Taxonomy" id="1779329"/>
    <lineage>
        <taxon>Bacteria</taxon>
        <taxon>Pseudomonadati</taxon>
        <taxon>Pseudomonadota</taxon>
        <taxon>Alphaproteobacteria</taxon>
        <taxon>Rhodobacterales</taxon>
        <taxon>Roseobacteraceae</taxon>
        <taxon>Alloyangia</taxon>
    </lineage>
</organism>
<reference evidence="4" key="2">
    <citation type="submission" date="2023-07" db="EMBL/GenBank/DDBJ databases">
        <title>Yangia mangrovi SAOS 153D genome.</title>
        <authorList>
            <person name="Verma A."/>
            <person name="Pal Y."/>
            <person name="Sundharam S."/>
            <person name="Bisht B."/>
            <person name="Srinivasan K."/>
        </authorList>
    </citation>
    <scope>NUCLEOTIDE SEQUENCE [LARGE SCALE GENOMIC DNA]</scope>
    <source>
        <strain evidence="4">SAOS 153D</strain>
    </source>
</reference>
<dbReference type="RefSeq" id="WP_095880537.1">
    <property type="nucleotide sequence ID" value="NZ_NTHN02000002.1"/>
</dbReference>
<evidence type="ECO:0000313" key="2">
    <source>
        <dbReference type="EMBL" id="MCT4369071.1"/>
    </source>
</evidence>
<evidence type="ECO:0000313" key="4">
    <source>
        <dbReference type="Proteomes" id="UP000217448"/>
    </source>
</evidence>
<sequence length="63" mass="6841">MTVNNGFRVPDPFERSYGGAAPWEDDREPEAEVCETCGGQGEIVGMESGSWETCHECNGEGTE</sequence>